<dbReference type="PANTHER" id="PTHR40469:SF2">
    <property type="entry name" value="GALACTOSE-BINDING DOMAIN-LIKE SUPERFAMILY PROTEIN"/>
    <property type="match status" value="1"/>
</dbReference>
<evidence type="ECO:0000259" key="1">
    <source>
        <dbReference type="Pfam" id="PF06283"/>
    </source>
</evidence>
<organism evidence="2">
    <name type="scientific">freshwater metagenome</name>
    <dbReference type="NCBI Taxonomy" id="449393"/>
    <lineage>
        <taxon>unclassified sequences</taxon>
        <taxon>metagenomes</taxon>
        <taxon>ecological metagenomes</taxon>
    </lineage>
</organism>
<dbReference type="InterPro" id="IPR029010">
    <property type="entry name" value="ThuA-like"/>
</dbReference>
<dbReference type="Pfam" id="PF06283">
    <property type="entry name" value="ThuA"/>
    <property type="match status" value="1"/>
</dbReference>
<dbReference type="EMBL" id="CAEZYZ010000071">
    <property type="protein sequence ID" value="CAB4745064.1"/>
    <property type="molecule type" value="Genomic_DNA"/>
</dbReference>
<name>A0A6J6TE44_9ZZZZ</name>
<dbReference type="PANTHER" id="PTHR40469">
    <property type="entry name" value="SECRETED GLYCOSYL HYDROLASE"/>
    <property type="match status" value="1"/>
</dbReference>
<reference evidence="2" key="1">
    <citation type="submission" date="2020-05" db="EMBL/GenBank/DDBJ databases">
        <authorList>
            <person name="Chiriac C."/>
            <person name="Salcher M."/>
            <person name="Ghai R."/>
            <person name="Kavagutti S V."/>
        </authorList>
    </citation>
    <scope>NUCLEOTIDE SEQUENCE</scope>
</reference>
<accession>A0A6J6TE44</accession>
<dbReference type="AlphaFoldDB" id="A0A6J6TE44"/>
<dbReference type="InterPro" id="IPR029062">
    <property type="entry name" value="Class_I_gatase-like"/>
</dbReference>
<sequence>MSIPARCEAGRIDVALVCGGRWHDFDYARLQILQLLGRHDSVRCSVHEDFSDADVIGAADAVIAYTCDVRPTAEQAHRLREGIKRGGRFLALHATNSAIDPPMPGGERIFRTPDAMPAFSALLGNRFLAHPRIAPFRIEVAAPEHPLASGISAFTTSDEIYVSELAADLTVILDVEYDGPCPGFETERVPGRSRHPVLFTRSEGAGTVVSFTLGHCRGRFDVADMGVDDLGVTDTAAWESPEFNEILRRCVDWSVHGDDWVSCPVGEQRTKEWQ</sequence>
<proteinExistence type="predicted"/>
<dbReference type="SUPFAM" id="SSF52317">
    <property type="entry name" value="Class I glutamine amidotransferase-like"/>
    <property type="match status" value="1"/>
</dbReference>
<evidence type="ECO:0000313" key="2">
    <source>
        <dbReference type="EMBL" id="CAB4745064.1"/>
    </source>
</evidence>
<protein>
    <submittedName>
        <fullName evidence="2">Unannotated protein</fullName>
    </submittedName>
</protein>
<gene>
    <name evidence="2" type="ORF">UFOPK2810_00548</name>
</gene>
<dbReference type="Gene3D" id="3.40.50.880">
    <property type="match status" value="1"/>
</dbReference>
<feature type="domain" description="ThuA-like" evidence="1">
    <location>
        <begin position="28"/>
        <end position="221"/>
    </location>
</feature>